<reference evidence="2" key="1">
    <citation type="submission" date="2022-06" db="EMBL/GenBank/DDBJ databases">
        <authorList>
            <person name="Berger JAMES D."/>
            <person name="Berger JAMES D."/>
        </authorList>
    </citation>
    <scope>NUCLEOTIDE SEQUENCE [LARGE SCALE GENOMIC DNA]</scope>
</reference>
<feature type="compositionally biased region" description="Low complexity" evidence="1">
    <location>
        <begin position="656"/>
        <end position="679"/>
    </location>
</feature>
<feature type="compositionally biased region" description="Basic and acidic residues" evidence="1">
    <location>
        <begin position="116"/>
        <end position="131"/>
    </location>
</feature>
<feature type="compositionally biased region" description="Low complexity" evidence="1">
    <location>
        <begin position="237"/>
        <end position="266"/>
    </location>
</feature>
<name>A0AA85K8C9_TRIRE</name>
<feature type="region of interest" description="Disordered" evidence="1">
    <location>
        <begin position="614"/>
        <end position="644"/>
    </location>
</feature>
<feature type="compositionally biased region" description="Low complexity" evidence="1">
    <location>
        <begin position="625"/>
        <end position="642"/>
    </location>
</feature>
<feature type="region of interest" description="Disordered" evidence="1">
    <location>
        <begin position="656"/>
        <end position="682"/>
    </location>
</feature>
<evidence type="ECO:0000313" key="3">
    <source>
        <dbReference type="WBParaSite" id="TREG1_72390.1"/>
    </source>
</evidence>
<dbReference type="AlphaFoldDB" id="A0AA85K8C9"/>
<evidence type="ECO:0000313" key="2">
    <source>
        <dbReference type="Proteomes" id="UP000050795"/>
    </source>
</evidence>
<feature type="compositionally biased region" description="Polar residues" evidence="1">
    <location>
        <begin position="22"/>
        <end position="36"/>
    </location>
</feature>
<feature type="compositionally biased region" description="Basic residues" evidence="1">
    <location>
        <begin position="187"/>
        <end position="208"/>
    </location>
</feature>
<organism evidence="2 3">
    <name type="scientific">Trichobilharzia regenti</name>
    <name type="common">Nasal bird schistosome</name>
    <dbReference type="NCBI Taxonomy" id="157069"/>
    <lineage>
        <taxon>Eukaryota</taxon>
        <taxon>Metazoa</taxon>
        <taxon>Spiralia</taxon>
        <taxon>Lophotrochozoa</taxon>
        <taxon>Platyhelminthes</taxon>
        <taxon>Trematoda</taxon>
        <taxon>Digenea</taxon>
        <taxon>Strigeidida</taxon>
        <taxon>Schistosomatoidea</taxon>
        <taxon>Schistosomatidae</taxon>
        <taxon>Trichobilharzia</taxon>
    </lineage>
</organism>
<feature type="compositionally biased region" description="Polar residues" evidence="1">
    <location>
        <begin position="537"/>
        <end position="555"/>
    </location>
</feature>
<dbReference type="Proteomes" id="UP000050795">
    <property type="component" value="Unassembled WGS sequence"/>
</dbReference>
<dbReference type="WBParaSite" id="TREG1_72390.1">
    <property type="protein sequence ID" value="TREG1_72390.1"/>
    <property type="gene ID" value="TREG1_72390"/>
</dbReference>
<keyword evidence="2" id="KW-1185">Reference proteome</keyword>
<feature type="region of interest" description="Disordered" evidence="1">
    <location>
        <begin position="390"/>
        <end position="423"/>
    </location>
</feature>
<feature type="region of interest" description="Disordered" evidence="1">
    <location>
        <begin position="179"/>
        <end position="266"/>
    </location>
</feature>
<feature type="region of interest" description="Disordered" evidence="1">
    <location>
        <begin position="515"/>
        <end position="555"/>
    </location>
</feature>
<accession>A0AA85K8C9</accession>
<protein>
    <submittedName>
        <fullName evidence="3">Uncharacterized protein</fullName>
    </submittedName>
</protein>
<feature type="region of interest" description="Disordered" evidence="1">
    <location>
        <begin position="105"/>
        <end position="137"/>
    </location>
</feature>
<feature type="compositionally biased region" description="Low complexity" evidence="1">
    <location>
        <begin position="390"/>
        <end position="401"/>
    </location>
</feature>
<evidence type="ECO:0000256" key="1">
    <source>
        <dbReference type="SAM" id="MobiDB-lite"/>
    </source>
</evidence>
<reference evidence="3" key="2">
    <citation type="submission" date="2023-11" db="UniProtKB">
        <authorList>
            <consortium name="WormBaseParasite"/>
        </authorList>
    </citation>
    <scope>IDENTIFICATION</scope>
</reference>
<feature type="region of interest" description="Disordered" evidence="1">
    <location>
        <begin position="477"/>
        <end position="496"/>
    </location>
</feature>
<feature type="compositionally biased region" description="Polar residues" evidence="1">
    <location>
        <begin position="574"/>
        <end position="586"/>
    </location>
</feature>
<feature type="compositionally biased region" description="Basic and acidic residues" evidence="1">
    <location>
        <begin position="215"/>
        <end position="226"/>
    </location>
</feature>
<feature type="region of interest" description="Disordered" evidence="1">
    <location>
        <begin position="14"/>
        <end position="53"/>
    </location>
</feature>
<proteinExistence type="predicted"/>
<feature type="compositionally biased region" description="Polar residues" evidence="1">
    <location>
        <begin position="614"/>
        <end position="624"/>
    </location>
</feature>
<sequence length="1028" mass="114749">MFIIRLASDALSSITEGEPSHQMHQTASSPSTSQYESLKKIEDIPKQPNDDTQKRLLSIKRVHRLIEEELMMEYDMKATNKSERYNNSNNNNNIKLSRYHEKDEFCTPYSSSNQRSKNDASVKRNTADHRSISTPKKCSPTTSLLYDLLSGRENFNSVYMRSQLVFVTCDDDNVEPINNFTKEGLHSKRKTTRGPPLQRRRKPLRPTKHFIALRTPEKSTDTDGKHFPRNAASIEKLSSSSPFSLSPSSTSSPSSSSSSLSSSVLSPSNINMLTCSQASPKKLLDKIDCLTINNTTHSQSPIDHSSLLSIINNQECLEQPLDLSSASHSYRLGLPPNNQSDMIEIKRRRSFAGNSRLSDNSDVIKCSTQRHNSVNLPLSTKKIDCNRKNSVNINTTTTSNSRPERKPSEKYPCLSNGPEHTEKFPMNISNTESNALTTNFLDFILSPDCYRVALSAALAICASSVFQSLSGTLDHNNSNSNNSDNNNNNNLLNSRNTPKTTYELAYDILNSLNSNSGGTTSSVKQENEQQHQQQQQCLKNTSPTSADNSSYPSVVNTQDCQHSVVSTSKIPLCKSNSMSKYNTTGDNFPPKKSLSNRLYSIKKVNQADYLNKTHSLPSRTLNQHSSSDNNNSSNSNNNNNNNFDTDIVDIITTRHSFTSSSPSSSSSSTSSSSSPASSPMKVPSEDLKLFFRRNSSRYRGRIRYWLIQMISLVKQPEPILISLLHNNDNNNNSNDKMTDPSNIPVEQMTSLLSCFRLHILDQSIETRLKFLNMSWYRLLLVYLIEHKQLDLLTIESALSSSSASASSTDGNEGNDERSTHRRCERNNLINNNKEIKSIHQSTHHQYHHDHKMSSLLHDIQTVTSMCYSLEFNHSVYNLIRIGLLIIGDQSDAQNTNNIQLLERTLQEYMVNLNCIKNKSKCHSNLSLNGCITETTTSPTATNTTTTTITSTSTANTPTKDTDSNAVVLVSSSSNNSRGNRIPSVMIHTIIQKLLKVTKDSIIFLLSNQLGGDSVESMYNSLVEISKVS</sequence>
<feature type="region of interest" description="Disordered" evidence="1">
    <location>
        <begin position="574"/>
        <end position="594"/>
    </location>
</feature>
<feature type="compositionally biased region" description="Basic and acidic residues" evidence="1">
    <location>
        <begin position="37"/>
        <end position="53"/>
    </location>
</feature>
<feature type="region of interest" description="Disordered" evidence="1">
    <location>
        <begin position="802"/>
        <end position="826"/>
    </location>
</feature>